<sequence length="103" mass="11601">MPTKIRATVGPSTINSYTDKIFMPTVPFHLPIITTVPFHLPIITTVPLMLTSYFLCMQTAALSSPDKLSPSSLLSPSIAHKFQCVIVCELFRRLFDHFQKYSI</sequence>
<organism evidence="1 2">
    <name type="scientific">Coffea canephora</name>
    <name type="common">Robusta coffee</name>
    <dbReference type="NCBI Taxonomy" id="49390"/>
    <lineage>
        <taxon>Eukaryota</taxon>
        <taxon>Viridiplantae</taxon>
        <taxon>Streptophyta</taxon>
        <taxon>Embryophyta</taxon>
        <taxon>Tracheophyta</taxon>
        <taxon>Spermatophyta</taxon>
        <taxon>Magnoliopsida</taxon>
        <taxon>eudicotyledons</taxon>
        <taxon>Gunneridae</taxon>
        <taxon>Pentapetalae</taxon>
        <taxon>asterids</taxon>
        <taxon>lamiids</taxon>
        <taxon>Gentianales</taxon>
        <taxon>Rubiaceae</taxon>
        <taxon>Ixoroideae</taxon>
        <taxon>Gardenieae complex</taxon>
        <taxon>Bertiereae - Coffeeae clade</taxon>
        <taxon>Coffeeae</taxon>
        <taxon>Coffea</taxon>
    </lineage>
</organism>
<dbReference type="Proteomes" id="UP000295252">
    <property type="component" value="Chromosome VIII"/>
</dbReference>
<name>A0A068V0T0_COFCA</name>
<protein>
    <submittedName>
        <fullName evidence="1">Uncharacterized protein</fullName>
    </submittedName>
</protein>
<keyword evidence="2" id="KW-1185">Reference proteome</keyword>
<dbReference type="Gramene" id="CDP14152">
    <property type="protein sequence ID" value="CDP14152"/>
    <property type="gene ID" value="GSCOC_T00040394001"/>
</dbReference>
<dbReference type="AlphaFoldDB" id="A0A068V0T0"/>
<dbReference type="InParanoid" id="A0A068V0T0"/>
<dbReference type="EMBL" id="HG739164">
    <property type="protein sequence ID" value="CDP14152.1"/>
    <property type="molecule type" value="Genomic_DNA"/>
</dbReference>
<proteinExistence type="predicted"/>
<gene>
    <name evidence="1" type="ORF">GSCOC_T00040394001</name>
</gene>
<accession>A0A068V0T0</accession>
<evidence type="ECO:0000313" key="2">
    <source>
        <dbReference type="Proteomes" id="UP000295252"/>
    </source>
</evidence>
<reference evidence="2" key="1">
    <citation type="journal article" date="2014" name="Science">
        <title>The coffee genome provides insight into the convergent evolution of caffeine biosynthesis.</title>
        <authorList>
            <person name="Denoeud F."/>
            <person name="Carretero-Paulet L."/>
            <person name="Dereeper A."/>
            <person name="Droc G."/>
            <person name="Guyot R."/>
            <person name="Pietrella M."/>
            <person name="Zheng C."/>
            <person name="Alberti A."/>
            <person name="Anthony F."/>
            <person name="Aprea G."/>
            <person name="Aury J.M."/>
            <person name="Bento P."/>
            <person name="Bernard M."/>
            <person name="Bocs S."/>
            <person name="Campa C."/>
            <person name="Cenci A."/>
            <person name="Combes M.C."/>
            <person name="Crouzillat D."/>
            <person name="Da Silva C."/>
            <person name="Daddiego L."/>
            <person name="De Bellis F."/>
            <person name="Dussert S."/>
            <person name="Garsmeur O."/>
            <person name="Gayraud T."/>
            <person name="Guignon V."/>
            <person name="Jahn K."/>
            <person name="Jamilloux V."/>
            <person name="Joet T."/>
            <person name="Labadie K."/>
            <person name="Lan T."/>
            <person name="Leclercq J."/>
            <person name="Lepelley M."/>
            <person name="Leroy T."/>
            <person name="Li L.T."/>
            <person name="Librado P."/>
            <person name="Lopez L."/>
            <person name="Munoz A."/>
            <person name="Noel B."/>
            <person name="Pallavicini A."/>
            <person name="Perrotta G."/>
            <person name="Poncet V."/>
            <person name="Pot D."/>
            <person name="Priyono X."/>
            <person name="Rigoreau M."/>
            <person name="Rouard M."/>
            <person name="Rozas J."/>
            <person name="Tranchant-Dubreuil C."/>
            <person name="VanBuren R."/>
            <person name="Zhang Q."/>
            <person name="Andrade A.C."/>
            <person name="Argout X."/>
            <person name="Bertrand B."/>
            <person name="de Kochko A."/>
            <person name="Graziosi G."/>
            <person name="Henry R.J."/>
            <person name="Jayarama X."/>
            <person name="Ming R."/>
            <person name="Nagai C."/>
            <person name="Rounsley S."/>
            <person name="Sankoff D."/>
            <person name="Giuliano G."/>
            <person name="Albert V.A."/>
            <person name="Wincker P."/>
            <person name="Lashermes P."/>
        </authorList>
    </citation>
    <scope>NUCLEOTIDE SEQUENCE [LARGE SCALE GENOMIC DNA]</scope>
    <source>
        <strain evidence="2">cv. DH200-94</strain>
    </source>
</reference>
<evidence type="ECO:0000313" key="1">
    <source>
        <dbReference type="EMBL" id="CDP14152.1"/>
    </source>
</evidence>